<proteinExistence type="predicted"/>
<gene>
    <name evidence="2" type="ORF">Bathy05g00880</name>
</gene>
<feature type="region of interest" description="Disordered" evidence="1">
    <location>
        <begin position="431"/>
        <end position="457"/>
    </location>
</feature>
<name>K8F5X4_9CHLO</name>
<evidence type="ECO:0008006" key="4">
    <source>
        <dbReference type="Google" id="ProtNLM"/>
    </source>
</evidence>
<dbReference type="AlphaFoldDB" id="K8F5X4"/>
<dbReference type="GeneID" id="19015592"/>
<organism evidence="2 3">
    <name type="scientific">Bathycoccus prasinos</name>
    <dbReference type="NCBI Taxonomy" id="41875"/>
    <lineage>
        <taxon>Eukaryota</taxon>
        <taxon>Viridiplantae</taxon>
        <taxon>Chlorophyta</taxon>
        <taxon>Mamiellophyceae</taxon>
        <taxon>Mamiellales</taxon>
        <taxon>Bathycoccaceae</taxon>
        <taxon>Bathycoccus</taxon>
    </lineage>
</organism>
<evidence type="ECO:0000313" key="2">
    <source>
        <dbReference type="EMBL" id="CCO16933.1"/>
    </source>
</evidence>
<feature type="region of interest" description="Disordered" evidence="1">
    <location>
        <begin position="1"/>
        <end position="28"/>
    </location>
</feature>
<evidence type="ECO:0000256" key="1">
    <source>
        <dbReference type="SAM" id="MobiDB-lite"/>
    </source>
</evidence>
<feature type="compositionally biased region" description="Acidic residues" evidence="1">
    <location>
        <begin position="1"/>
        <end position="18"/>
    </location>
</feature>
<keyword evidence="3" id="KW-1185">Reference proteome</keyword>
<feature type="compositionally biased region" description="Basic and acidic residues" evidence="1">
    <location>
        <begin position="431"/>
        <end position="451"/>
    </location>
</feature>
<evidence type="ECO:0000313" key="3">
    <source>
        <dbReference type="Proteomes" id="UP000198341"/>
    </source>
</evidence>
<dbReference type="EMBL" id="FO082274">
    <property type="protein sequence ID" value="CCO16933.1"/>
    <property type="molecule type" value="Genomic_DNA"/>
</dbReference>
<sequence length="457" mass="51493">MAVIIDDDEREDKDDVEESMDHPTTGNRQLEELAHHLEETKIEMQRKGETFVPMRSSNNNNANEIGLDALAPSLAKPVSASREMFERAKETLVLSGKTKITTVCFSNKSGVVGVRAEGKIEANERIFEHSWREQRAPFGGMCMVAIEKLKFEYNVKEVYLELLKERFYSDGRKQAVPTSAQTFLKLAPEQFVRGGEEDLANAKYDCISDTYYALRDIQPGEEILIAKKDALAAKPGSVAITCDSESVENELLSWLVEEECAPLRLQPSQIHDVGVFLAADYSKPIEIPVSQLSELLQGHFRMAQCPHGWLTKEAPKKSKNGSGDLDEAMRNRIRERFGFTTANQTFPLQGGFHRVTFAQFLNHDGDDANVARDRKKPVATYKFTNNRKVGKKGDEITIDYRVDSPTEDARDLPANKVYYKWAIEKKGGPWDEIGKGAKERKGAVDYSKWDNIDTDSD</sequence>
<protein>
    <recommendedName>
        <fullName evidence="4">SET domain-containing protein</fullName>
    </recommendedName>
</protein>
<dbReference type="RefSeq" id="XP_007513375.1">
    <property type="nucleotide sequence ID" value="XM_007513313.1"/>
</dbReference>
<reference evidence="2 3" key="1">
    <citation type="submission" date="2011-10" db="EMBL/GenBank/DDBJ databases">
        <authorList>
            <person name="Genoscope - CEA"/>
        </authorList>
    </citation>
    <scope>NUCLEOTIDE SEQUENCE [LARGE SCALE GENOMIC DNA]</scope>
    <source>
        <strain evidence="2 3">RCC 1105</strain>
    </source>
</reference>
<accession>K8F5X4</accession>
<dbReference type="Proteomes" id="UP000198341">
    <property type="component" value="Chromosome 5"/>
</dbReference>
<dbReference type="KEGG" id="bpg:Bathy05g00880"/>